<name>A0ABV9Q3W8_9BACL</name>
<reference evidence="2" key="1">
    <citation type="journal article" date="2019" name="Int. J. Syst. Evol. Microbiol.">
        <title>The Global Catalogue of Microorganisms (GCM) 10K type strain sequencing project: providing services to taxonomists for standard genome sequencing and annotation.</title>
        <authorList>
            <consortium name="The Broad Institute Genomics Platform"/>
            <consortium name="The Broad Institute Genome Sequencing Center for Infectious Disease"/>
            <person name="Wu L."/>
            <person name="Ma J."/>
        </authorList>
    </citation>
    <scope>NUCLEOTIDE SEQUENCE [LARGE SCALE GENOMIC DNA]</scope>
    <source>
        <strain evidence="2">WYCCWR 12678</strain>
    </source>
</reference>
<dbReference type="Proteomes" id="UP001596002">
    <property type="component" value="Unassembled WGS sequence"/>
</dbReference>
<dbReference type="RefSeq" id="WP_380027436.1">
    <property type="nucleotide sequence ID" value="NZ_JBHSHC010000119.1"/>
</dbReference>
<accession>A0ABV9Q3W8</accession>
<gene>
    <name evidence="1" type="ORF">ACFO8Q_17850</name>
</gene>
<dbReference type="EMBL" id="JBHSHC010000119">
    <property type="protein sequence ID" value="MFC4769196.1"/>
    <property type="molecule type" value="Genomic_DNA"/>
</dbReference>
<keyword evidence="2" id="KW-1185">Reference proteome</keyword>
<evidence type="ECO:0000313" key="2">
    <source>
        <dbReference type="Proteomes" id="UP001596002"/>
    </source>
</evidence>
<proteinExistence type="predicted"/>
<evidence type="ECO:0000313" key="1">
    <source>
        <dbReference type="EMBL" id="MFC4769196.1"/>
    </source>
</evidence>
<sequence length="125" mass="14708">MKVFTTTIGQLKQELIKDYNEVNLQLFEVGVRQQRVDIISDKILFMTVHHRVSAIRSVDRKNREITRLMDVLLIDEFKRHLRLSIENKYGFKVVTILKDYDPETELAATVIVLDREVETYLKGKS</sequence>
<organism evidence="1 2">
    <name type="scientific">Effusibacillus consociatus</name>
    <dbReference type="NCBI Taxonomy" id="1117041"/>
    <lineage>
        <taxon>Bacteria</taxon>
        <taxon>Bacillati</taxon>
        <taxon>Bacillota</taxon>
        <taxon>Bacilli</taxon>
        <taxon>Bacillales</taxon>
        <taxon>Alicyclobacillaceae</taxon>
        <taxon>Effusibacillus</taxon>
    </lineage>
</organism>
<protein>
    <submittedName>
        <fullName evidence="1">DUF2294 domain-containing protein</fullName>
    </submittedName>
</protein>
<comment type="caution">
    <text evidence="1">The sequence shown here is derived from an EMBL/GenBank/DDBJ whole genome shotgun (WGS) entry which is preliminary data.</text>
</comment>